<proteinExistence type="predicted"/>
<accession>A0A0E9QGX4</accession>
<reference evidence="1" key="1">
    <citation type="submission" date="2014-11" db="EMBL/GenBank/DDBJ databases">
        <authorList>
            <person name="Amaro Gonzalez C."/>
        </authorList>
    </citation>
    <scope>NUCLEOTIDE SEQUENCE</scope>
</reference>
<dbReference type="AlphaFoldDB" id="A0A0E9QGX4"/>
<reference evidence="1" key="2">
    <citation type="journal article" date="2015" name="Fish Shellfish Immunol.">
        <title>Early steps in the European eel (Anguilla anguilla)-Vibrio vulnificus interaction in the gills: Role of the RtxA13 toxin.</title>
        <authorList>
            <person name="Callol A."/>
            <person name="Pajuelo D."/>
            <person name="Ebbesson L."/>
            <person name="Teles M."/>
            <person name="MacKenzie S."/>
            <person name="Amaro C."/>
        </authorList>
    </citation>
    <scope>NUCLEOTIDE SEQUENCE</scope>
</reference>
<dbReference type="EMBL" id="GBXM01092982">
    <property type="protein sequence ID" value="JAH15595.1"/>
    <property type="molecule type" value="Transcribed_RNA"/>
</dbReference>
<protein>
    <submittedName>
        <fullName evidence="1">Uncharacterized protein</fullName>
    </submittedName>
</protein>
<evidence type="ECO:0000313" key="1">
    <source>
        <dbReference type="EMBL" id="JAH15595.1"/>
    </source>
</evidence>
<name>A0A0E9QGX4_ANGAN</name>
<sequence length="24" mass="2864">MSLKQWEGKHVLPYNTKPDYMINA</sequence>
<organism evidence="1">
    <name type="scientific">Anguilla anguilla</name>
    <name type="common">European freshwater eel</name>
    <name type="synonym">Muraena anguilla</name>
    <dbReference type="NCBI Taxonomy" id="7936"/>
    <lineage>
        <taxon>Eukaryota</taxon>
        <taxon>Metazoa</taxon>
        <taxon>Chordata</taxon>
        <taxon>Craniata</taxon>
        <taxon>Vertebrata</taxon>
        <taxon>Euteleostomi</taxon>
        <taxon>Actinopterygii</taxon>
        <taxon>Neopterygii</taxon>
        <taxon>Teleostei</taxon>
        <taxon>Anguilliformes</taxon>
        <taxon>Anguillidae</taxon>
        <taxon>Anguilla</taxon>
    </lineage>
</organism>